<protein>
    <submittedName>
        <fullName evidence="2">Helix-turn-helix transcriptional regulator</fullName>
    </submittedName>
</protein>
<gene>
    <name evidence="2" type="ORF">GCM10009741_72260</name>
</gene>
<evidence type="ECO:0000313" key="2">
    <source>
        <dbReference type="EMBL" id="GAA1557091.1"/>
    </source>
</evidence>
<evidence type="ECO:0000313" key="3">
    <source>
        <dbReference type="Proteomes" id="UP001500363"/>
    </source>
</evidence>
<dbReference type="Gene3D" id="1.10.260.40">
    <property type="entry name" value="lambda repressor-like DNA-binding domains"/>
    <property type="match status" value="1"/>
</dbReference>
<name>A0ABP4NAI2_9ACTN</name>
<evidence type="ECO:0000259" key="1">
    <source>
        <dbReference type="PROSITE" id="PS50943"/>
    </source>
</evidence>
<feature type="domain" description="HTH cro/C1-type" evidence="1">
    <location>
        <begin position="73"/>
        <end position="117"/>
    </location>
</feature>
<dbReference type="Pfam" id="PF13560">
    <property type="entry name" value="HTH_31"/>
    <property type="match status" value="1"/>
</dbReference>
<dbReference type="EMBL" id="BAAANC010000004">
    <property type="protein sequence ID" value="GAA1557091.1"/>
    <property type="molecule type" value="Genomic_DNA"/>
</dbReference>
<dbReference type="InterPro" id="IPR041413">
    <property type="entry name" value="MLTR_LBD"/>
</dbReference>
<dbReference type="InterPro" id="IPR010982">
    <property type="entry name" value="Lambda_DNA-bd_dom_sf"/>
</dbReference>
<dbReference type="PANTHER" id="PTHR35010">
    <property type="entry name" value="BLL4672 PROTEIN-RELATED"/>
    <property type="match status" value="1"/>
</dbReference>
<dbReference type="InterPro" id="IPR001387">
    <property type="entry name" value="Cro/C1-type_HTH"/>
</dbReference>
<proteinExistence type="predicted"/>
<accession>A0ABP4NAI2</accession>
<comment type="caution">
    <text evidence="2">The sequence shown here is derived from an EMBL/GenBank/DDBJ whole genome shotgun (WGS) entry which is preliminary data.</text>
</comment>
<organism evidence="2 3">
    <name type="scientific">Kribbella lupini</name>
    <dbReference type="NCBI Taxonomy" id="291602"/>
    <lineage>
        <taxon>Bacteria</taxon>
        <taxon>Bacillati</taxon>
        <taxon>Actinomycetota</taxon>
        <taxon>Actinomycetes</taxon>
        <taxon>Propionibacteriales</taxon>
        <taxon>Kribbellaceae</taxon>
        <taxon>Kribbella</taxon>
    </lineage>
</organism>
<keyword evidence="3" id="KW-1185">Reference proteome</keyword>
<dbReference type="SUPFAM" id="SSF47413">
    <property type="entry name" value="lambda repressor-like DNA-binding domains"/>
    <property type="match status" value="1"/>
</dbReference>
<dbReference type="Pfam" id="PF17765">
    <property type="entry name" value="MLTR_LBD"/>
    <property type="match status" value="2"/>
</dbReference>
<dbReference type="Gene3D" id="3.30.450.180">
    <property type="match status" value="1"/>
</dbReference>
<dbReference type="PANTHER" id="PTHR35010:SF2">
    <property type="entry name" value="BLL4672 PROTEIN"/>
    <property type="match status" value="1"/>
</dbReference>
<sequence length="337" mass="36603">MLAPVISVMVMATTLAGHGEVRQYPEQPGERQYQAVAAPGRNTGEVSELGKTLHAWRDRVTPAEAGLPVNGVRRAPGLRREELAQLAGLSVDYVVRLEQGRSSSPSAQVLTSLARALRLGDAERDHLFVLAGQAPPAPGRISTYIPPGVQRLVDQLDGAPLSVADASWTMISWNSLWAAMLGDPSGLRPRERNIIWLYFTGRAGAVDRRSADGTYVTGHGRVRQTPEQAERFKLAMVTDLRAAVTRYPKDPDLHQFVADLRAVSPEFATAWDNHQIAFHGSDHKTVEHPDLGPIVLDCDVLTVPGSDLRIVVYTAPPNSEAAEKLKLLSVIGLQTLA</sequence>
<dbReference type="PROSITE" id="PS50943">
    <property type="entry name" value="HTH_CROC1"/>
    <property type="match status" value="1"/>
</dbReference>
<dbReference type="CDD" id="cd00093">
    <property type="entry name" value="HTH_XRE"/>
    <property type="match status" value="1"/>
</dbReference>
<dbReference type="Proteomes" id="UP001500363">
    <property type="component" value="Unassembled WGS sequence"/>
</dbReference>
<dbReference type="SMART" id="SM00530">
    <property type="entry name" value="HTH_XRE"/>
    <property type="match status" value="1"/>
</dbReference>
<reference evidence="3" key="1">
    <citation type="journal article" date="2019" name="Int. J. Syst. Evol. Microbiol.">
        <title>The Global Catalogue of Microorganisms (GCM) 10K type strain sequencing project: providing services to taxonomists for standard genome sequencing and annotation.</title>
        <authorList>
            <consortium name="The Broad Institute Genomics Platform"/>
            <consortium name="The Broad Institute Genome Sequencing Center for Infectious Disease"/>
            <person name="Wu L."/>
            <person name="Ma J."/>
        </authorList>
    </citation>
    <scope>NUCLEOTIDE SEQUENCE [LARGE SCALE GENOMIC DNA]</scope>
    <source>
        <strain evidence="3">JCM 14303</strain>
    </source>
</reference>